<evidence type="ECO:0000256" key="2">
    <source>
        <dbReference type="SAM" id="Phobius"/>
    </source>
</evidence>
<name>A0A0A9H767_ARUDO</name>
<feature type="region of interest" description="Disordered" evidence="1">
    <location>
        <begin position="1"/>
        <end position="29"/>
    </location>
</feature>
<feature type="compositionally biased region" description="Gly residues" evidence="1">
    <location>
        <begin position="1"/>
        <end position="15"/>
    </location>
</feature>
<proteinExistence type="predicted"/>
<keyword evidence="2" id="KW-0472">Membrane</keyword>
<evidence type="ECO:0000313" key="3">
    <source>
        <dbReference type="EMBL" id="JAE28753.1"/>
    </source>
</evidence>
<accession>A0A0A9H767</accession>
<protein>
    <submittedName>
        <fullName evidence="3">Uncharacterized protein</fullName>
    </submittedName>
</protein>
<sequence length="70" mass="7616">MGTGCGGGGSRGGGRACPSRPGRRRRPASRPCGRIRLVLLLLFPYLCLRLAWFRLGRGSRRGGGRYRGGW</sequence>
<reference evidence="3" key="2">
    <citation type="journal article" date="2015" name="Data Brief">
        <title>Shoot transcriptome of the giant reed, Arundo donax.</title>
        <authorList>
            <person name="Barrero R.A."/>
            <person name="Guerrero F.D."/>
            <person name="Moolhuijzen P."/>
            <person name="Goolsby J.A."/>
            <person name="Tidwell J."/>
            <person name="Bellgard S.E."/>
            <person name="Bellgard M.I."/>
        </authorList>
    </citation>
    <scope>NUCLEOTIDE SEQUENCE</scope>
    <source>
        <tissue evidence="3">Shoot tissue taken approximately 20 cm above the soil surface</tissue>
    </source>
</reference>
<organism evidence="3">
    <name type="scientific">Arundo donax</name>
    <name type="common">Giant reed</name>
    <name type="synonym">Donax arundinaceus</name>
    <dbReference type="NCBI Taxonomy" id="35708"/>
    <lineage>
        <taxon>Eukaryota</taxon>
        <taxon>Viridiplantae</taxon>
        <taxon>Streptophyta</taxon>
        <taxon>Embryophyta</taxon>
        <taxon>Tracheophyta</taxon>
        <taxon>Spermatophyta</taxon>
        <taxon>Magnoliopsida</taxon>
        <taxon>Liliopsida</taxon>
        <taxon>Poales</taxon>
        <taxon>Poaceae</taxon>
        <taxon>PACMAD clade</taxon>
        <taxon>Arundinoideae</taxon>
        <taxon>Arundineae</taxon>
        <taxon>Arundo</taxon>
    </lineage>
</organism>
<keyword evidence="2" id="KW-1133">Transmembrane helix</keyword>
<dbReference type="EMBL" id="GBRH01169143">
    <property type="protein sequence ID" value="JAE28753.1"/>
    <property type="molecule type" value="Transcribed_RNA"/>
</dbReference>
<feature type="transmembrane region" description="Helical" evidence="2">
    <location>
        <begin position="33"/>
        <end position="52"/>
    </location>
</feature>
<reference evidence="3" key="1">
    <citation type="submission" date="2014-09" db="EMBL/GenBank/DDBJ databases">
        <authorList>
            <person name="Magalhaes I.L.F."/>
            <person name="Oliveira U."/>
            <person name="Santos F.R."/>
            <person name="Vidigal T.H.D.A."/>
            <person name="Brescovit A.D."/>
            <person name="Santos A.J."/>
        </authorList>
    </citation>
    <scope>NUCLEOTIDE SEQUENCE</scope>
    <source>
        <tissue evidence="3">Shoot tissue taken approximately 20 cm above the soil surface</tissue>
    </source>
</reference>
<evidence type="ECO:0000256" key="1">
    <source>
        <dbReference type="SAM" id="MobiDB-lite"/>
    </source>
</evidence>
<keyword evidence="2" id="KW-0812">Transmembrane</keyword>
<dbReference type="AlphaFoldDB" id="A0A0A9H767"/>